<dbReference type="SUPFAM" id="SSF48403">
    <property type="entry name" value="Ankyrin repeat"/>
    <property type="match status" value="1"/>
</dbReference>
<dbReference type="AlphaFoldDB" id="A0AA88LJK9"/>
<dbReference type="Gene3D" id="1.25.40.20">
    <property type="entry name" value="Ankyrin repeat-containing domain"/>
    <property type="match status" value="3"/>
</dbReference>
<dbReference type="PANTHER" id="PTHR24188:SF29">
    <property type="entry name" value="GH09064P"/>
    <property type="match status" value="1"/>
</dbReference>
<keyword evidence="4" id="KW-1185">Reference proteome</keyword>
<accession>A0AA88LJK9</accession>
<evidence type="ECO:0000256" key="2">
    <source>
        <dbReference type="ARBA" id="ARBA00023043"/>
    </source>
</evidence>
<organism evidence="3 4">
    <name type="scientific">Artemia franciscana</name>
    <name type="common">Brine shrimp</name>
    <name type="synonym">Artemia sanfranciscana</name>
    <dbReference type="NCBI Taxonomy" id="6661"/>
    <lineage>
        <taxon>Eukaryota</taxon>
        <taxon>Metazoa</taxon>
        <taxon>Ecdysozoa</taxon>
        <taxon>Arthropoda</taxon>
        <taxon>Crustacea</taxon>
        <taxon>Branchiopoda</taxon>
        <taxon>Anostraca</taxon>
        <taxon>Artemiidae</taxon>
        <taxon>Artemia</taxon>
    </lineage>
</organism>
<name>A0AA88LJK9_ARTSF</name>
<proteinExistence type="predicted"/>
<evidence type="ECO:0000313" key="4">
    <source>
        <dbReference type="Proteomes" id="UP001187531"/>
    </source>
</evidence>
<dbReference type="PANTHER" id="PTHR24188">
    <property type="entry name" value="ANKYRIN REPEAT PROTEIN"/>
    <property type="match status" value="1"/>
</dbReference>
<evidence type="ECO:0000256" key="1">
    <source>
        <dbReference type="ARBA" id="ARBA00022737"/>
    </source>
</evidence>
<dbReference type="Proteomes" id="UP001187531">
    <property type="component" value="Unassembled WGS sequence"/>
</dbReference>
<protein>
    <submittedName>
        <fullName evidence="3">Uncharacterized protein</fullName>
    </submittedName>
</protein>
<dbReference type="InterPro" id="IPR036770">
    <property type="entry name" value="Ankyrin_rpt-contain_sf"/>
</dbReference>
<reference evidence="3" key="1">
    <citation type="submission" date="2023-07" db="EMBL/GenBank/DDBJ databases">
        <title>Chromosome-level genome assembly of Artemia franciscana.</title>
        <authorList>
            <person name="Jo E."/>
        </authorList>
    </citation>
    <scope>NUCLEOTIDE SEQUENCE</scope>
    <source>
        <tissue evidence="3">Whole body</tissue>
    </source>
</reference>
<evidence type="ECO:0000313" key="3">
    <source>
        <dbReference type="EMBL" id="KAK2726191.1"/>
    </source>
</evidence>
<keyword evidence="1" id="KW-0677">Repeat</keyword>
<dbReference type="EMBL" id="JAVRJZ010000002">
    <property type="protein sequence ID" value="KAK2726191.1"/>
    <property type="molecule type" value="Genomic_DNA"/>
</dbReference>
<sequence length="451" mass="53324">MILDKVVERGADINPEKIFPVHIAVQNGWLKILKYFVENPSVELELRNEDGKTVIDLVKRKLKDKKQEDRHEYAEIFRRAEPCGFRKMEDAHIRMKMAKKYESLVFCLLEMAGRTKLAKSNFKIGREVKTRETINQKFDDVVFCYEKCNKKKMFLSRQVVERGADINPEKIFPVHIAVQNGWLKILKYFVENPSVELELRNEDGKTVIDLVKRKLKDKKQEDRHEYAEIFRRAEPCGFRKMEDAHIRMKMAKKYESLVFCLLEMAGRTKLAKSNFKIGREVKTRETINQKFDDVVFCYEKCNKKNVPVQVVEKGADINPEKIFPVHIAVQNGWLKILKYFVENPSVELELRNEDGKTVIDLVKRKLKDKKQEDRHEYAEIFRRAEPCGFRKMEDAHIRMKMAKKYESLVFCLLEMAGRTKLAKSNFKIGREVKTRKTINQKFDDMVFCYEK</sequence>
<keyword evidence="2" id="KW-0040">ANK repeat</keyword>
<feature type="non-terminal residue" evidence="3">
    <location>
        <position position="1"/>
    </location>
</feature>
<gene>
    <name evidence="3" type="ORF">QYM36_000592</name>
</gene>
<comment type="caution">
    <text evidence="3">The sequence shown here is derived from an EMBL/GenBank/DDBJ whole genome shotgun (WGS) entry which is preliminary data.</text>
</comment>